<protein>
    <recommendedName>
        <fullName evidence="3">HD domain-containing protein</fullName>
    </recommendedName>
</protein>
<reference evidence="2" key="1">
    <citation type="submission" date="2017-09" db="EMBL/GenBank/DDBJ databases">
        <title>Depth-based differentiation of microbial function through sediment-hosted aquifers and enrichment of novel symbionts in the deep terrestrial subsurface.</title>
        <authorList>
            <person name="Probst A.J."/>
            <person name="Ladd B."/>
            <person name="Jarett J.K."/>
            <person name="Geller-Mcgrath D.E."/>
            <person name="Sieber C.M.K."/>
            <person name="Emerson J.B."/>
            <person name="Anantharaman K."/>
            <person name="Thomas B.C."/>
            <person name="Malmstrom R."/>
            <person name="Stieglmeier M."/>
            <person name="Klingl A."/>
            <person name="Woyke T."/>
            <person name="Ryan C.M."/>
            <person name="Banfield J.F."/>
        </authorList>
    </citation>
    <scope>NUCLEOTIDE SEQUENCE [LARGE SCALE GENOMIC DNA]</scope>
</reference>
<dbReference type="AlphaFoldDB" id="A0A2M8KP90"/>
<dbReference type="EMBL" id="PFEC01000055">
    <property type="protein sequence ID" value="PJE61732.1"/>
    <property type="molecule type" value="Genomic_DNA"/>
</dbReference>
<sequence>MSKEIDPLDLYKRYKGSDYGLQLFRQPRFGKDTIKPEGIGTNDWTLLLGPDVNNLWHLPHSVNVATIYQSLDDPSDGCIPQDYPILAEAFSDKYQVLQVVAVVHDIQEAVIGDINFHDKTDESQIKEEDTFLVMMGSLYGDYFRDGAIQEIAQIVFHQNNPLGYQFQIIEEMGYVMTALQADHITNDSPHLQNVLSGRREALDEDLLLESRGKLS</sequence>
<name>A0A2M8KP90_9BACT</name>
<proteinExistence type="predicted"/>
<organism evidence="1 2">
    <name type="scientific">Candidatus Roizmanbacteria bacterium CG10_big_fil_rev_8_21_14_0_10_39_12</name>
    <dbReference type="NCBI Taxonomy" id="1974852"/>
    <lineage>
        <taxon>Bacteria</taxon>
        <taxon>Candidatus Roizmaniibacteriota</taxon>
    </lineage>
</organism>
<gene>
    <name evidence="1" type="ORF">COU87_03080</name>
</gene>
<feature type="non-terminal residue" evidence="1">
    <location>
        <position position="215"/>
    </location>
</feature>
<evidence type="ECO:0000313" key="2">
    <source>
        <dbReference type="Proteomes" id="UP000230222"/>
    </source>
</evidence>
<accession>A0A2M8KP90</accession>
<comment type="caution">
    <text evidence="1">The sequence shown here is derived from an EMBL/GenBank/DDBJ whole genome shotgun (WGS) entry which is preliminary data.</text>
</comment>
<dbReference type="Proteomes" id="UP000230222">
    <property type="component" value="Unassembled WGS sequence"/>
</dbReference>
<evidence type="ECO:0008006" key="3">
    <source>
        <dbReference type="Google" id="ProtNLM"/>
    </source>
</evidence>
<dbReference type="Gene3D" id="1.10.3210.10">
    <property type="entry name" value="Hypothetical protein af1432"/>
    <property type="match status" value="1"/>
</dbReference>
<evidence type="ECO:0000313" key="1">
    <source>
        <dbReference type="EMBL" id="PJE61732.1"/>
    </source>
</evidence>